<dbReference type="CDD" id="cd06529">
    <property type="entry name" value="S24_LexA-like"/>
    <property type="match status" value="1"/>
</dbReference>
<dbReference type="GO" id="GO:0003677">
    <property type="term" value="F:DNA binding"/>
    <property type="evidence" value="ECO:0007669"/>
    <property type="project" value="UniProtKB-KW"/>
</dbReference>
<dbReference type="Pfam" id="PF00717">
    <property type="entry name" value="Peptidase_S24"/>
    <property type="match status" value="1"/>
</dbReference>
<gene>
    <name evidence="5" type="ORF">E5Q53_09860</name>
</gene>
<dbReference type="PROSITE" id="PS50943">
    <property type="entry name" value="HTH_CROC1"/>
    <property type="match status" value="1"/>
</dbReference>
<dbReference type="InterPro" id="IPR001387">
    <property type="entry name" value="Cro/C1-type_HTH"/>
</dbReference>
<dbReference type="InterPro" id="IPR010982">
    <property type="entry name" value="Lambda_DNA-bd_dom_sf"/>
</dbReference>
<dbReference type="Gene3D" id="2.10.109.10">
    <property type="entry name" value="Umud Fragment, subunit A"/>
    <property type="match status" value="1"/>
</dbReference>
<dbReference type="AlphaFoldDB" id="A0AAE6MPL3"/>
<keyword evidence="2" id="KW-0238">DNA-binding</keyword>
<feature type="domain" description="HTH cro/C1-type" evidence="4">
    <location>
        <begin position="10"/>
        <end position="65"/>
    </location>
</feature>
<dbReference type="InterPro" id="IPR015927">
    <property type="entry name" value="Peptidase_S24_S26A/B/C"/>
</dbReference>
<evidence type="ECO:0000256" key="3">
    <source>
        <dbReference type="ARBA" id="ARBA00023163"/>
    </source>
</evidence>
<dbReference type="SUPFAM" id="SSF51306">
    <property type="entry name" value="LexA/Signal peptidase"/>
    <property type="match status" value="1"/>
</dbReference>
<keyword evidence="1" id="KW-0805">Transcription regulation</keyword>
<dbReference type="PANTHER" id="PTHR40661:SF3">
    <property type="entry name" value="FELS-1 PROPHAGE TRANSCRIPTIONAL REGULATOR"/>
    <property type="match status" value="1"/>
</dbReference>
<sequence>MSTQTIGERIRLRRKELKLTQKDVSSAIKGVSNVAVSQWESNTTKPNAENILDLALVLRCDVSWLLRGEGESNIAPADIGMNKVPLISYVQAGVWTGVEELRETCGDYDYILTDLNVSENAFALQIVGDSMEPDFIEGDVVIIDPQEQPLAGEFVVAVNKEYHATFKKYRPLEDIDQYGRRHFELVALNPDYHKLSSRKQEIRIIGTMVEHRIYRRKR</sequence>
<dbReference type="CDD" id="cd00093">
    <property type="entry name" value="HTH_XRE"/>
    <property type="match status" value="1"/>
</dbReference>
<dbReference type="Proteomes" id="UP000323974">
    <property type="component" value="Chromosome"/>
</dbReference>
<dbReference type="GeneID" id="78223398"/>
<name>A0AAE6MPL3_HAEPH</name>
<dbReference type="Gene3D" id="1.10.260.40">
    <property type="entry name" value="lambda repressor-like DNA-binding domains"/>
    <property type="match status" value="1"/>
</dbReference>
<dbReference type="EMBL" id="CP038817">
    <property type="protein sequence ID" value="QEN11702.1"/>
    <property type="molecule type" value="Genomic_DNA"/>
</dbReference>
<dbReference type="SMART" id="SM00530">
    <property type="entry name" value="HTH_XRE"/>
    <property type="match status" value="1"/>
</dbReference>
<protein>
    <submittedName>
        <fullName evidence="5">Helix-turn-helix domain-containing protein</fullName>
    </submittedName>
</protein>
<proteinExistence type="predicted"/>
<dbReference type="SUPFAM" id="SSF47413">
    <property type="entry name" value="lambda repressor-like DNA-binding domains"/>
    <property type="match status" value="1"/>
</dbReference>
<dbReference type="InterPro" id="IPR036286">
    <property type="entry name" value="LexA/Signal_pep-like_sf"/>
</dbReference>
<evidence type="ECO:0000259" key="4">
    <source>
        <dbReference type="PROSITE" id="PS50943"/>
    </source>
</evidence>
<dbReference type="Pfam" id="PF01381">
    <property type="entry name" value="HTH_3"/>
    <property type="match status" value="1"/>
</dbReference>
<dbReference type="RefSeq" id="WP_005705604.1">
    <property type="nucleotide sequence ID" value="NZ_CP038817.1"/>
</dbReference>
<evidence type="ECO:0000256" key="2">
    <source>
        <dbReference type="ARBA" id="ARBA00023125"/>
    </source>
</evidence>
<dbReference type="KEGG" id="hpaa:E5Q53_09860"/>
<dbReference type="PANTHER" id="PTHR40661">
    <property type="match status" value="1"/>
</dbReference>
<evidence type="ECO:0000256" key="1">
    <source>
        <dbReference type="ARBA" id="ARBA00023015"/>
    </source>
</evidence>
<reference evidence="5 6" key="1">
    <citation type="submission" date="2019-04" db="EMBL/GenBank/DDBJ databases">
        <title>Complete Genome and Methylome Analysis of Haemophilus haemolyticus NEB129.</title>
        <authorList>
            <person name="Fomenkov A."/>
            <person name="Roberts R.J."/>
            <person name="Anton B.P."/>
            <person name="Vincze T."/>
        </authorList>
    </citation>
    <scope>NUCLEOTIDE SEQUENCE [LARGE SCALE GENOMIC DNA]</scope>
    <source>
        <strain evidence="5 6">NEB129</strain>
    </source>
</reference>
<dbReference type="InterPro" id="IPR039418">
    <property type="entry name" value="LexA-like"/>
</dbReference>
<keyword evidence="3" id="KW-0804">Transcription</keyword>
<evidence type="ECO:0000313" key="5">
    <source>
        <dbReference type="EMBL" id="QEN11702.1"/>
    </source>
</evidence>
<evidence type="ECO:0000313" key="6">
    <source>
        <dbReference type="Proteomes" id="UP000323974"/>
    </source>
</evidence>
<organism evidence="5 6">
    <name type="scientific">Haemophilus parahaemolyticus</name>
    <dbReference type="NCBI Taxonomy" id="735"/>
    <lineage>
        <taxon>Bacteria</taxon>
        <taxon>Pseudomonadati</taxon>
        <taxon>Pseudomonadota</taxon>
        <taxon>Gammaproteobacteria</taxon>
        <taxon>Pasteurellales</taxon>
        <taxon>Pasteurellaceae</taxon>
        <taxon>Haemophilus</taxon>
    </lineage>
</organism>
<accession>A0AAE6MPL3</accession>